<reference evidence="1 2" key="1">
    <citation type="submission" date="2019-10" db="EMBL/GenBank/DDBJ databases">
        <title>Nocardia macrotermitis sp. nov. and Nocardia aurantia sp. nov., isolated from the gut of fungus growing-termite Macrotermes natalensis.</title>
        <authorList>
            <person name="Benndorf R."/>
            <person name="Schwitalla J."/>
            <person name="Martin K."/>
            <person name="De Beer W."/>
            <person name="Kaster A.-K."/>
            <person name="Vollmers J."/>
            <person name="Poulsen M."/>
            <person name="Beemelmanns C."/>
        </authorList>
    </citation>
    <scope>NUCLEOTIDE SEQUENCE [LARGE SCALE GENOMIC DNA]</scope>
    <source>
        <strain evidence="1 2">RB56</strain>
    </source>
</reference>
<keyword evidence="2" id="KW-1185">Reference proteome</keyword>
<dbReference type="Proteomes" id="UP000431401">
    <property type="component" value="Unassembled WGS sequence"/>
</dbReference>
<protein>
    <recommendedName>
        <fullName evidence="3">DNA-directed RNA polymerase subunit beta</fullName>
    </recommendedName>
</protein>
<accession>A0A7K0DMY7</accession>
<dbReference type="EMBL" id="WEGI01000005">
    <property type="protein sequence ID" value="MQY27037.1"/>
    <property type="molecule type" value="Genomic_DNA"/>
</dbReference>
<evidence type="ECO:0000313" key="2">
    <source>
        <dbReference type="Proteomes" id="UP000431401"/>
    </source>
</evidence>
<name>A0A7K0DMY7_9NOCA</name>
<dbReference type="AlphaFoldDB" id="A0A7K0DMY7"/>
<sequence>MQRWGFLMSTLDPPAADTAAQEAFARCRGYRRENGLYGVVEPALGRIMLDVGVVGAVSMPAGLGAGVRGLLAADGRGGPVIGHPRSARWTFLTGPAGDAAQDTALLAELFHLGANLAVPGAGVVLPSPADERTGYRVWIDPPVGAFRPEVAAVLDAIRRRRAAR</sequence>
<gene>
    <name evidence="1" type="ORF">NRB56_26190</name>
</gene>
<organism evidence="1 2">
    <name type="scientific">Nocardia aurantia</name>
    <dbReference type="NCBI Taxonomy" id="2585199"/>
    <lineage>
        <taxon>Bacteria</taxon>
        <taxon>Bacillati</taxon>
        <taxon>Actinomycetota</taxon>
        <taxon>Actinomycetes</taxon>
        <taxon>Mycobacteriales</taxon>
        <taxon>Nocardiaceae</taxon>
        <taxon>Nocardia</taxon>
    </lineage>
</organism>
<evidence type="ECO:0008006" key="3">
    <source>
        <dbReference type="Google" id="ProtNLM"/>
    </source>
</evidence>
<comment type="caution">
    <text evidence="1">The sequence shown here is derived from an EMBL/GenBank/DDBJ whole genome shotgun (WGS) entry which is preliminary data.</text>
</comment>
<proteinExistence type="predicted"/>
<evidence type="ECO:0000313" key="1">
    <source>
        <dbReference type="EMBL" id="MQY27037.1"/>
    </source>
</evidence>